<name>A0A6N3DB02_FLAPL</name>
<dbReference type="RefSeq" id="WP_156621421.1">
    <property type="nucleotide sequence ID" value="NZ_CACRUB010000031.1"/>
</dbReference>
<dbReference type="EMBL" id="CACRUB010000031">
    <property type="protein sequence ID" value="VYU26376.1"/>
    <property type="molecule type" value="Genomic_DNA"/>
</dbReference>
<accession>A0A6N3DB02</accession>
<reference evidence="1" key="1">
    <citation type="submission" date="2019-11" db="EMBL/GenBank/DDBJ databases">
        <authorList>
            <person name="Feng L."/>
        </authorList>
    </citation>
    <scope>NUCLEOTIDE SEQUENCE</scope>
    <source>
        <strain evidence="1">FplautiiLFYP42</strain>
    </source>
</reference>
<sequence>MDREYTLQELRHQYGTGRACHVSGRGKSKVMDYRFGVMTDVGDIELGEWCKMIHALIERAGDQQIYACLKEVIQQECPWLRTARDIEEETLSFYADQGYLNPQWWGYERFQKMCAAIRDEEIDTSKKV</sequence>
<gene>
    <name evidence="1" type="ORF">FPLFYP42_01753</name>
</gene>
<organism evidence="1">
    <name type="scientific">Flavonifractor plautii</name>
    <name type="common">Fusobacterium plautii</name>
    <dbReference type="NCBI Taxonomy" id="292800"/>
    <lineage>
        <taxon>Bacteria</taxon>
        <taxon>Bacillati</taxon>
        <taxon>Bacillota</taxon>
        <taxon>Clostridia</taxon>
        <taxon>Eubacteriales</taxon>
        <taxon>Oscillospiraceae</taxon>
        <taxon>Flavonifractor</taxon>
    </lineage>
</organism>
<proteinExistence type="predicted"/>
<evidence type="ECO:0000313" key="1">
    <source>
        <dbReference type="EMBL" id="VYU26376.1"/>
    </source>
</evidence>
<protein>
    <submittedName>
        <fullName evidence="1">Uncharacterized protein</fullName>
    </submittedName>
</protein>
<dbReference type="AlphaFoldDB" id="A0A6N3DB02"/>